<gene>
    <name evidence="1" type="ORF">F9950_12355</name>
</gene>
<proteinExistence type="predicted"/>
<dbReference type="Gene3D" id="2.160.20.20">
    <property type="match status" value="1"/>
</dbReference>
<evidence type="ECO:0000313" key="2">
    <source>
        <dbReference type="Proteomes" id="UP000431177"/>
    </source>
</evidence>
<reference evidence="1 2" key="1">
    <citation type="journal article" date="2019" name="Nat. Med.">
        <title>A library of human gut bacterial isolates paired with longitudinal multiomics data enables mechanistic microbiome research.</title>
        <authorList>
            <person name="Poyet M."/>
            <person name="Groussin M."/>
            <person name="Gibbons S.M."/>
            <person name="Avila-Pacheco J."/>
            <person name="Jiang X."/>
            <person name="Kearney S.M."/>
            <person name="Perrotta A.R."/>
            <person name="Berdy B."/>
            <person name="Zhao S."/>
            <person name="Lieberman T.D."/>
            <person name="Swanson P.K."/>
            <person name="Smith M."/>
            <person name="Roesemann S."/>
            <person name="Alexander J.E."/>
            <person name="Rich S.A."/>
            <person name="Livny J."/>
            <person name="Vlamakis H."/>
            <person name="Clish C."/>
            <person name="Bullock K."/>
            <person name="Deik A."/>
            <person name="Scott J."/>
            <person name="Pierce K.A."/>
            <person name="Xavier R.J."/>
            <person name="Alm E.J."/>
        </authorList>
    </citation>
    <scope>NUCLEOTIDE SEQUENCE [LARGE SCALE GENOMIC DNA]</scope>
    <source>
        <strain evidence="1 2">BIOML-A2</strain>
    </source>
</reference>
<dbReference type="EMBL" id="WCLA01000026">
    <property type="protein sequence ID" value="KAB5326291.1"/>
    <property type="molecule type" value="Genomic_DNA"/>
</dbReference>
<comment type="caution">
    <text evidence="1">The sequence shown here is derived from an EMBL/GenBank/DDBJ whole genome shotgun (WGS) entry which is preliminary data.</text>
</comment>
<accession>A0A412TAV0</accession>
<evidence type="ECO:0000313" key="1">
    <source>
        <dbReference type="EMBL" id="KAB5326291.1"/>
    </source>
</evidence>
<organism evidence="1 2">
    <name type="scientific">Bacteroides stercoris</name>
    <dbReference type="NCBI Taxonomy" id="46506"/>
    <lineage>
        <taxon>Bacteria</taxon>
        <taxon>Pseudomonadati</taxon>
        <taxon>Bacteroidota</taxon>
        <taxon>Bacteroidia</taxon>
        <taxon>Bacteroidales</taxon>
        <taxon>Bacteroidaceae</taxon>
        <taxon>Bacteroides</taxon>
    </lineage>
</organism>
<dbReference type="CDD" id="cd13120">
    <property type="entry name" value="BF2867_like_N"/>
    <property type="match status" value="1"/>
</dbReference>
<dbReference type="Proteomes" id="UP000431177">
    <property type="component" value="Unassembled WGS sequence"/>
</dbReference>
<name>A0A412TAV0_BACSE</name>
<sequence>MMTIALTAFGCSDDDPTESPQKDITAITASIEGVSTYTRTSITESGKGVWNKNDAFGIFHIPTGKSTPNITKFTCPNADGTSSSVTFTGKLEGGATPSYAVYPHQDKMSINETTVTMELPEELTYTEASNGPMYADASRLENDLIFKHLTGLLKLKTGSNVPTTAKKFVITADKAIAGICKADLKATNPILAIEATGSKTITINLRQAEAGLRTFYIPIPVGTYSVLSVTLQNADGTEAYTSKEWKDLTIVRAGVYSATFDYTEINASDGNINEAIMEAIPTDDQAIPVTTDIEITGTIDAASTPSIAIPVYANSNVNLSLTTPPTTASGTLELKDASNSTASPATAINTVTVSIPKVENSTAAPNFTITMPKTTVVLTTTETSEAIYGKVIAKTAANTLVIAKGVTVNELVVEGGNVRVEGNIKTISKAETLTSPVYIIKEAGATLLQNTTGFTVIDATAYEMKAALANGENYILTAHTDITNACIIVPENKTSTLDLNGYTVTASNSTNENGRITIKGKLTIKDNKGNGKIIAGEDYKAGSYDTGIIKVSGENAHLTMESGYINTVRNDATNKGQFGIALTDGGDFTMTGGKIEAGWFALAGNGNDKTQNSEIKIEGGELISTADYAIYLPQSGKTIISGGTIIGACGGIGMRNGSLEIKGSAQITCRNNGSTGDWKDGTGNTGNAVISIGNGKQNTYGNCDVTISGGTFTANGTSPVLTKKAESKNTIDISVNGGTFSDMSVMDYVQDGADIDIALNNNIEITKPASLNANAKISIDLNGHNIINKSEIIQDGMPYTQIFIATNGILNISGNGNVQCDASQTANEDGYRMTAEARKNGVINIYGGSYYNTQKKNTQIDLIYARENGKINIYGGTFESAKYGTPDNENGRYWVLNIQNASKETADIKVLWRDFHQFQSFQAQYG</sequence>
<dbReference type="InterPro" id="IPR012332">
    <property type="entry name" value="Autotransporter_pectin_lyase_C"/>
</dbReference>
<dbReference type="AlphaFoldDB" id="A0A412TAV0"/>
<protein>
    <submittedName>
        <fullName evidence="1">Fimbrillin family protein</fullName>
    </submittedName>
</protein>
<dbReference type="RefSeq" id="WP_118086650.1">
    <property type="nucleotide sequence ID" value="NZ_JADNNX010000021.1"/>
</dbReference>